<proteinExistence type="inferred from homology"/>
<organism evidence="9 10">
    <name type="scientific">Desulfosporosinus youngiae DSM 17734</name>
    <dbReference type="NCBI Taxonomy" id="768710"/>
    <lineage>
        <taxon>Bacteria</taxon>
        <taxon>Bacillati</taxon>
        <taxon>Bacillota</taxon>
        <taxon>Clostridia</taxon>
        <taxon>Eubacteriales</taxon>
        <taxon>Desulfitobacteriaceae</taxon>
        <taxon>Desulfosporosinus</taxon>
    </lineage>
</organism>
<dbReference type="GO" id="GO:0005886">
    <property type="term" value="C:plasma membrane"/>
    <property type="evidence" value="ECO:0007669"/>
    <property type="project" value="UniProtKB-SubCell"/>
</dbReference>
<gene>
    <name evidence="9" type="ORF">DesyoDRAFT_3930</name>
</gene>
<dbReference type="Gene3D" id="3.40.50.300">
    <property type="entry name" value="P-loop containing nucleotide triphosphate hydrolases"/>
    <property type="match status" value="1"/>
</dbReference>
<keyword evidence="4" id="KW-1003">Cell membrane</keyword>
<feature type="domain" description="ABC transporter" evidence="8">
    <location>
        <begin position="3"/>
        <end position="253"/>
    </location>
</feature>
<dbReference type="GO" id="GO:0005524">
    <property type="term" value="F:ATP binding"/>
    <property type="evidence" value="ECO:0007669"/>
    <property type="project" value="UniProtKB-KW"/>
</dbReference>
<dbReference type="InterPro" id="IPR013563">
    <property type="entry name" value="Oligopep_ABC_C"/>
</dbReference>
<comment type="similarity">
    <text evidence="2">Belongs to the ABC transporter superfamily.</text>
</comment>
<dbReference type="eggNOG" id="COG0444">
    <property type="taxonomic scope" value="Bacteria"/>
</dbReference>
<reference evidence="9 10" key="1">
    <citation type="submission" date="2011-11" db="EMBL/GenBank/DDBJ databases">
        <title>The Noncontiguous Finished genome of Desulfosporosinus youngiae DSM 17734.</title>
        <authorList>
            <consortium name="US DOE Joint Genome Institute (JGI-PGF)"/>
            <person name="Lucas S."/>
            <person name="Han J."/>
            <person name="Lapidus A."/>
            <person name="Cheng J.-F."/>
            <person name="Goodwin L."/>
            <person name="Pitluck S."/>
            <person name="Peters L."/>
            <person name="Ovchinnikova G."/>
            <person name="Lu M."/>
            <person name="Land M.L."/>
            <person name="Hauser L."/>
            <person name="Pester M."/>
            <person name="Spring S."/>
            <person name="Ollivier B."/>
            <person name="Rattei T."/>
            <person name="Klenk H.-P."/>
            <person name="Wagner M."/>
            <person name="Loy A."/>
            <person name="Woyke T.J."/>
        </authorList>
    </citation>
    <scope>NUCLEOTIDE SEQUENCE [LARGE SCALE GENOMIC DNA]</scope>
    <source>
        <strain evidence="9 10">DSM 17734</strain>
    </source>
</reference>
<name>H5Y5W4_9FIRM</name>
<evidence type="ECO:0000256" key="6">
    <source>
        <dbReference type="ARBA" id="ARBA00022840"/>
    </source>
</evidence>
<dbReference type="RefSeq" id="WP_007785535.1">
    <property type="nucleotide sequence ID" value="NZ_CM001441.1"/>
</dbReference>
<keyword evidence="3" id="KW-0813">Transport</keyword>
<evidence type="ECO:0000256" key="3">
    <source>
        <dbReference type="ARBA" id="ARBA00022448"/>
    </source>
</evidence>
<evidence type="ECO:0000313" key="9">
    <source>
        <dbReference type="EMBL" id="EHQ90903.1"/>
    </source>
</evidence>
<keyword evidence="10" id="KW-1185">Reference proteome</keyword>
<dbReference type="STRING" id="768710.DesyoDRAFT_3930"/>
<dbReference type="EMBL" id="CM001441">
    <property type="protein sequence ID" value="EHQ90903.1"/>
    <property type="molecule type" value="Genomic_DNA"/>
</dbReference>
<dbReference type="Pfam" id="PF00005">
    <property type="entry name" value="ABC_tran"/>
    <property type="match status" value="1"/>
</dbReference>
<keyword evidence="7" id="KW-0472">Membrane</keyword>
<dbReference type="CDD" id="cd03257">
    <property type="entry name" value="ABC_NikE_OppD_transporters"/>
    <property type="match status" value="1"/>
</dbReference>
<dbReference type="PANTHER" id="PTHR43297:SF2">
    <property type="entry name" value="DIPEPTIDE TRANSPORT ATP-BINDING PROTEIN DPPD"/>
    <property type="match status" value="1"/>
</dbReference>
<dbReference type="Pfam" id="PF08352">
    <property type="entry name" value="oligo_HPY"/>
    <property type="match status" value="1"/>
</dbReference>
<comment type="subcellular location">
    <subcellularLocation>
        <location evidence="1">Cell membrane</location>
        <topology evidence="1">Peripheral membrane protein</topology>
    </subcellularLocation>
</comment>
<dbReference type="AlphaFoldDB" id="H5Y5W4"/>
<dbReference type="PANTHER" id="PTHR43297">
    <property type="entry name" value="OLIGOPEPTIDE TRANSPORT ATP-BINDING PROTEIN APPD"/>
    <property type="match status" value="1"/>
</dbReference>
<dbReference type="InterPro" id="IPR027417">
    <property type="entry name" value="P-loop_NTPase"/>
</dbReference>
<evidence type="ECO:0000256" key="5">
    <source>
        <dbReference type="ARBA" id="ARBA00022741"/>
    </source>
</evidence>
<dbReference type="Proteomes" id="UP000005104">
    <property type="component" value="Chromosome"/>
</dbReference>
<evidence type="ECO:0000256" key="7">
    <source>
        <dbReference type="ARBA" id="ARBA00023136"/>
    </source>
</evidence>
<dbReference type="SUPFAM" id="SSF52540">
    <property type="entry name" value="P-loop containing nucleoside triphosphate hydrolases"/>
    <property type="match status" value="1"/>
</dbReference>
<dbReference type="FunFam" id="3.40.50.300:FF:000016">
    <property type="entry name" value="Oligopeptide ABC transporter ATP-binding component"/>
    <property type="match status" value="1"/>
</dbReference>
<dbReference type="InterPro" id="IPR050388">
    <property type="entry name" value="ABC_Ni/Peptide_Import"/>
</dbReference>
<evidence type="ECO:0000259" key="8">
    <source>
        <dbReference type="PROSITE" id="PS50893"/>
    </source>
</evidence>
<dbReference type="InterPro" id="IPR003593">
    <property type="entry name" value="AAA+_ATPase"/>
</dbReference>
<dbReference type="GO" id="GO:0015833">
    <property type="term" value="P:peptide transport"/>
    <property type="evidence" value="ECO:0007669"/>
    <property type="project" value="InterPro"/>
</dbReference>
<sequence>MLLEVKKLRTEFKLKRGTVTAVDDLSFTIDKGEILAIVGESGSGKSVTSLSIMGLLQKPGKIAGGEILFKSQDLNKMSQKELQKIRGNKISMIFQEPMTSLNPVWRIKDQIMENIMTHMKISKKEALTRTIEMLETVGIPSPAERANDYPHQMSGGMRQRVMTAMALACDPELLIADEPTTALDVTIQAQILELLYRMREKFHMAVLLITHDLGVVAEAADRVIVMYCGKIVEEAAVKDLFAQPLHPYTVGLLQSIPQIDDDSDKRLYMIKGMVPNPLNMPPGCNFSDRCDRCMDRCTKEMPELQDINGHKVRCFLYDKAKEGELSAK</sequence>
<keyword evidence="6 9" id="KW-0067">ATP-binding</keyword>
<accession>H5Y5W4</accession>
<dbReference type="SMART" id="SM00382">
    <property type="entry name" value="AAA"/>
    <property type="match status" value="1"/>
</dbReference>
<dbReference type="InterPro" id="IPR003439">
    <property type="entry name" value="ABC_transporter-like_ATP-bd"/>
</dbReference>
<dbReference type="PROSITE" id="PS50893">
    <property type="entry name" value="ABC_TRANSPORTER_2"/>
    <property type="match status" value="1"/>
</dbReference>
<protein>
    <submittedName>
        <fullName evidence="9">Oligopeptide/dipeptide ABC transporter, ATP-binding protein</fullName>
    </submittedName>
</protein>
<keyword evidence="5" id="KW-0547">Nucleotide-binding</keyword>
<dbReference type="GO" id="GO:0016887">
    <property type="term" value="F:ATP hydrolysis activity"/>
    <property type="evidence" value="ECO:0007669"/>
    <property type="project" value="InterPro"/>
</dbReference>
<evidence type="ECO:0000313" key="10">
    <source>
        <dbReference type="Proteomes" id="UP000005104"/>
    </source>
</evidence>
<dbReference type="OrthoDB" id="9779287at2"/>
<dbReference type="HOGENOM" id="CLU_000604_1_23_9"/>
<dbReference type="NCBIfam" id="TIGR01727">
    <property type="entry name" value="oligo_HPY"/>
    <property type="match status" value="1"/>
</dbReference>
<evidence type="ECO:0000256" key="4">
    <source>
        <dbReference type="ARBA" id="ARBA00022475"/>
    </source>
</evidence>
<evidence type="ECO:0000256" key="1">
    <source>
        <dbReference type="ARBA" id="ARBA00004202"/>
    </source>
</evidence>
<evidence type="ECO:0000256" key="2">
    <source>
        <dbReference type="ARBA" id="ARBA00005417"/>
    </source>
</evidence>